<dbReference type="EMBL" id="JJQG01000042">
    <property type="protein sequence ID" value="KKH41081.1"/>
    <property type="molecule type" value="Genomic_DNA"/>
</dbReference>
<evidence type="ECO:0000313" key="12">
    <source>
        <dbReference type="EMBL" id="KKG36248.1"/>
    </source>
</evidence>
<evidence type="ECO:0000313" key="50">
    <source>
        <dbReference type="EMBL" id="KKH67184.1"/>
    </source>
</evidence>
<evidence type="ECO:0000313" key="14">
    <source>
        <dbReference type="EMBL" id="KKG41542.1"/>
    </source>
</evidence>
<dbReference type="Proteomes" id="UP000033987">
    <property type="component" value="Unassembled WGS sequence"/>
</dbReference>
<dbReference type="EMBL" id="JJQJ01000081">
    <property type="protein sequence ID" value="KKH50365.1"/>
    <property type="molecule type" value="Genomic_DNA"/>
</dbReference>
<feature type="transmembrane region" description="Helical" evidence="5">
    <location>
        <begin position="209"/>
        <end position="229"/>
    </location>
</feature>
<dbReference type="EMBL" id="JJPP01000132">
    <property type="protein sequence ID" value="KKG77450.1"/>
    <property type="molecule type" value="Genomic_DNA"/>
</dbReference>
<dbReference type="Proteomes" id="UP000033835">
    <property type="component" value="Unassembled WGS sequence"/>
</dbReference>
<evidence type="ECO:0000313" key="56">
    <source>
        <dbReference type="EMBL" id="KKH85587.1"/>
    </source>
</evidence>
<evidence type="ECO:0000313" key="103">
    <source>
        <dbReference type="Proteomes" id="UP000034667"/>
    </source>
</evidence>
<dbReference type="Proteomes" id="UP000300067">
    <property type="component" value="Chromosome"/>
</dbReference>
<dbReference type="EMBL" id="JJQT01000196">
    <property type="protein sequence ID" value="KKH74618.1"/>
    <property type="molecule type" value="Genomic_DNA"/>
</dbReference>
<dbReference type="Proteomes" id="UP000034001">
    <property type="component" value="Unassembled WGS sequence"/>
</dbReference>
<evidence type="ECO:0000313" key="118">
    <source>
        <dbReference type="Proteomes" id="UP000300067"/>
    </source>
</evidence>
<dbReference type="Proteomes" id="UP000034188">
    <property type="component" value="Unassembled WGS sequence"/>
</dbReference>
<keyword evidence="3 5" id="KW-1133">Transmembrane helix</keyword>
<evidence type="ECO:0000313" key="43">
    <source>
        <dbReference type="EMBL" id="KKH41081.1"/>
    </source>
</evidence>
<feature type="transmembrane region" description="Helical" evidence="5">
    <location>
        <begin position="323"/>
        <end position="343"/>
    </location>
</feature>
<dbReference type="Proteomes" id="UP000034409">
    <property type="component" value="Unassembled WGS sequence"/>
</dbReference>
<dbReference type="Proteomes" id="UP000034820">
    <property type="component" value="Unassembled WGS sequence"/>
</dbReference>
<evidence type="ECO:0000313" key="68">
    <source>
        <dbReference type="Proteomes" id="UP000033885"/>
    </source>
</evidence>
<dbReference type="EMBL" id="JJPF01000134">
    <property type="protein sequence ID" value="KKG39455.1"/>
    <property type="molecule type" value="Genomic_DNA"/>
</dbReference>
<dbReference type="InterPro" id="IPR002797">
    <property type="entry name" value="Polysacc_synth"/>
</dbReference>
<evidence type="ECO:0000313" key="60">
    <source>
        <dbReference type="EMBL" id="KKI01646.1"/>
    </source>
</evidence>
<dbReference type="OrthoDB" id="19148at2157"/>
<dbReference type="EMBL" id="JJPG01000024">
    <property type="protein sequence ID" value="KKG55425.1"/>
    <property type="molecule type" value="Genomic_DNA"/>
</dbReference>
<evidence type="ECO:0000313" key="75">
    <source>
        <dbReference type="Proteomes" id="UP000034047"/>
    </source>
</evidence>
<dbReference type="Proteomes" id="UP000034227">
    <property type="component" value="Unassembled WGS sequence"/>
</dbReference>
<dbReference type="EMBL" id="JJQS01000147">
    <property type="protein sequence ID" value="KKH71043.1"/>
    <property type="molecule type" value="Genomic_DNA"/>
</dbReference>
<dbReference type="Proteomes" id="UP000034597">
    <property type="component" value="Unassembled WGS sequence"/>
</dbReference>
<evidence type="ECO:0000313" key="15">
    <source>
        <dbReference type="EMBL" id="KKG45171.1"/>
    </source>
</evidence>
<evidence type="ECO:0000313" key="97">
    <source>
        <dbReference type="Proteomes" id="UP000034547"/>
    </source>
</evidence>
<evidence type="ECO:0000313" key="54">
    <source>
        <dbReference type="EMBL" id="KKH74618.1"/>
    </source>
</evidence>
<evidence type="ECO:0000313" key="98">
    <source>
        <dbReference type="Proteomes" id="UP000034566"/>
    </source>
</evidence>
<evidence type="ECO:0000313" key="85">
    <source>
        <dbReference type="Proteomes" id="UP000034243"/>
    </source>
</evidence>
<evidence type="ECO:0000313" key="44">
    <source>
        <dbReference type="EMBL" id="KKH42428.1"/>
    </source>
</evidence>
<evidence type="ECO:0000313" key="86">
    <source>
        <dbReference type="Proteomes" id="UP000034253"/>
    </source>
</evidence>
<gene>
    <name evidence="62" type="ORF">DKM28_04285</name>
    <name evidence="12" type="ORF">DU30_05450</name>
    <name evidence="7" type="ORF">DU31_19380</name>
    <name evidence="17" type="ORF">DU33_19105</name>
    <name evidence="9" type="ORF">DU34_08450</name>
    <name evidence="14" type="ORF">DU35_13350</name>
    <name evidence="16" type="ORF">DU36_14635</name>
    <name evidence="40" type="ORF">DU37_18620</name>
    <name evidence="18" type="ORF">DU38_14770</name>
    <name evidence="13" type="ORF">DU39_17825</name>
    <name evidence="6" type="ORF">DU40_18220</name>
    <name evidence="15" type="ORF">DU41_19060</name>
    <name evidence="34" type="ORF">DU42_13250</name>
    <name evidence="24" type="ORF">DU43_14215</name>
    <name evidence="37" type="ORF">DU44_01105</name>
    <name evidence="20" type="ORF">DU45_18830</name>
    <name evidence="23" type="ORF">DU46_17235</name>
    <name evidence="8" type="ORF">DU47_04410</name>
    <name evidence="36" type="ORF">DU48_06780</name>
    <name evidence="11" type="ORF">DU49_15590</name>
    <name evidence="44" type="ORF">DU50_19120</name>
    <name evidence="35" type="ORF">DU51_11020</name>
    <name evidence="10" type="ORF">DU52_05060</name>
    <name evidence="43" type="ORF">DU54_19380</name>
    <name evidence="25" type="ORF">DU55_17020</name>
    <name evidence="30" type="ORF">DU56_18540</name>
    <name evidence="27" type="ORF">DU57_14870</name>
    <name evidence="39" type="ORF">DU58_09615</name>
    <name evidence="29" type="ORF">DU59_15300</name>
    <name evidence="41" type="ORF">DU60_18530</name>
    <name evidence="26" type="ORF">DU61_15545</name>
    <name evidence="33" type="ORF">DU62_10695</name>
    <name evidence="22" type="ORF">DU63_17440</name>
    <name evidence="21" type="ORF">DU64_19675</name>
    <name evidence="38" type="ORF">DU65_01670</name>
    <name evidence="32" type="ORF">DU66_16260</name>
    <name evidence="19" type="ORF">DU67_09765</name>
    <name evidence="31" type="ORF">DU68_18125</name>
    <name evidence="28" type="ORF">DU69_18550</name>
    <name evidence="42" type="ORF">DU71_17135</name>
    <name evidence="46" type="ORF">DU72_14665</name>
    <name evidence="49" type="ORF">DU73_03820</name>
    <name evidence="48" type="ORF">DU74_17130</name>
    <name evidence="51" type="ORF">DU75_00500</name>
    <name evidence="47" type="ORF">DU76_19125</name>
    <name evidence="52" type="ORF">DU77_18800</name>
    <name evidence="54" type="ORF">DU78_00255</name>
    <name evidence="57" type="ORF">DU79_10740</name>
    <name evidence="56" type="ORF">DU80_19900</name>
    <name evidence="61" type="ORF">DU81_18315</name>
    <name evidence="55" type="ORF">DU82_18875</name>
    <name evidence="60" type="ORF">DU83_18785</name>
    <name evidence="59" type="ORF">DU84_19250</name>
    <name evidence="45" type="ORF">DU85_19890</name>
    <name evidence="53" type="ORF">DU86_18610</name>
    <name evidence="50" type="ORF">DU87_19580</name>
    <name evidence="58" type="ORF">DU88_18935</name>
    <name evidence="63" type="ORF">FQU78_07770</name>
</gene>
<evidence type="ECO:0000313" key="88">
    <source>
        <dbReference type="Proteomes" id="UP000034279"/>
    </source>
</evidence>
<dbReference type="EMBL" id="JJQN01000118">
    <property type="protein sequence ID" value="KKH58384.1"/>
    <property type="molecule type" value="Genomic_DNA"/>
</dbReference>
<dbReference type="EMBL" id="JJPZ01000145">
    <property type="protein sequence ID" value="KKH07346.1"/>
    <property type="molecule type" value="Genomic_DNA"/>
</dbReference>
<dbReference type="Proteomes" id="UP000034259">
    <property type="component" value="Unassembled WGS sequence"/>
</dbReference>
<dbReference type="Proteomes" id="UP000034450">
    <property type="component" value="Unassembled WGS sequence"/>
</dbReference>
<evidence type="ECO:0000313" key="19">
    <source>
        <dbReference type="EMBL" id="KKG62611.1"/>
    </source>
</evidence>
<dbReference type="EMBL" id="JJPE01000061">
    <property type="protein sequence ID" value="KKG45171.1"/>
    <property type="molecule type" value="Genomic_DNA"/>
</dbReference>
<evidence type="ECO:0000313" key="99">
    <source>
        <dbReference type="Proteomes" id="UP000034577"/>
    </source>
</evidence>
<keyword evidence="2 5" id="KW-0812">Transmembrane</keyword>
<evidence type="ECO:0000313" key="23">
    <source>
        <dbReference type="EMBL" id="KKG73933.1"/>
    </source>
</evidence>
<evidence type="ECO:0000313" key="79">
    <source>
        <dbReference type="Proteomes" id="UP000034151"/>
    </source>
</evidence>
<dbReference type="Proteomes" id="UP000034566">
    <property type="component" value="Unassembled WGS sequence"/>
</dbReference>
<evidence type="ECO:0000313" key="26">
    <source>
        <dbReference type="EMBL" id="KKG80817.1"/>
    </source>
</evidence>
<dbReference type="EMBL" id="JJPK01000029">
    <property type="protein sequence ID" value="KKG63815.1"/>
    <property type="molecule type" value="Genomic_DNA"/>
</dbReference>
<dbReference type="EMBL" id="JJQQ01000074">
    <property type="protein sequence ID" value="KKH67184.1"/>
    <property type="molecule type" value="Genomic_DNA"/>
</dbReference>
<dbReference type="Proteomes" id="UP000034243">
    <property type="component" value="Unassembled WGS sequence"/>
</dbReference>
<evidence type="ECO:0000313" key="36">
    <source>
        <dbReference type="EMBL" id="KKH18128.1"/>
    </source>
</evidence>
<evidence type="ECO:0000313" key="29">
    <source>
        <dbReference type="EMBL" id="KKG91564.1"/>
    </source>
</evidence>
<evidence type="ECO:0000313" key="27">
    <source>
        <dbReference type="EMBL" id="KKG83946.1"/>
    </source>
</evidence>
<feature type="transmembrane region" description="Helical" evidence="5">
    <location>
        <begin position="292"/>
        <end position="317"/>
    </location>
</feature>
<dbReference type="EMBL" id="JJQP01000288">
    <property type="protein sequence ID" value="KKH61458.1"/>
    <property type="molecule type" value="Genomic_DNA"/>
</dbReference>
<dbReference type="Proteomes" id="UP000034672">
    <property type="component" value="Unassembled WGS sequence"/>
</dbReference>
<dbReference type="PANTHER" id="PTHR43424:SF1">
    <property type="entry name" value="LOCUS PUTATIVE PROTEIN 1-RELATED"/>
    <property type="match status" value="1"/>
</dbReference>
<evidence type="ECO:0000313" key="65">
    <source>
        <dbReference type="Proteomes" id="UP000033835"/>
    </source>
</evidence>
<feature type="transmembrane region" description="Helical" evidence="5">
    <location>
        <begin position="86"/>
        <end position="108"/>
    </location>
</feature>
<dbReference type="Proteomes" id="UP000034692">
    <property type="component" value="Unassembled WGS sequence"/>
</dbReference>
<evidence type="ECO:0000256" key="2">
    <source>
        <dbReference type="ARBA" id="ARBA00022692"/>
    </source>
</evidence>
<evidence type="ECO:0000313" key="40">
    <source>
        <dbReference type="EMBL" id="KKH28241.1"/>
    </source>
</evidence>
<evidence type="ECO:0000313" key="100">
    <source>
        <dbReference type="Proteomes" id="UP000034578"/>
    </source>
</evidence>
<evidence type="ECO:0000313" key="110">
    <source>
        <dbReference type="Proteomes" id="UP000034820"/>
    </source>
</evidence>
<evidence type="ECO:0000313" key="69">
    <source>
        <dbReference type="Proteomes" id="UP000033889"/>
    </source>
</evidence>
<reference evidence="62 118" key="2">
    <citation type="submission" date="2018-05" db="EMBL/GenBank/DDBJ databases">
        <title>Methanosarcina gilichinskyana sp. nov., a novel methanogenic archaeon isolated from Holocene permafrost, North East Russia.</title>
        <authorList>
            <person name="Oshurkova V."/>
            <person name="Meer M."/>
            <person name="Bochkareva O."/>
            <person name="Shcherbakova V."/>
        </authorList>
    </citation>
    <scope>NUCLEOTIDE SEQUENCE [LARGE SCALE GENOMIC DNA]</scope>
    <source>
        <strain evidence="62 118">JL01</strain>
    </source>
</reference>
<evidence type="ECO:0000313" key="33">
    <source>
        <dbReference type="EMBL" id="KKH07346.1"/>
    </source>
</evidence>
<evidence type="ECO:0000313" key="11">
    <source>
        <dbReference type="EMBL" id="KKG32288.1"/>
    </source>
</evidence>
<dbReference type="EMBL" id="JJQZ01000002">
    <property type="protein sequence ID" value="KKI00194.1"/>
    <property type="molecule type" value="Genomic_DNA"/>
</dbReference>
<evidence type="ECO:0000256" key="5">
    <source>
        <dbReference type="SAM" id="Phobius"/>
    </source>
</evidence>
<evidence type="ECO:0000313" key="72">
    <source>
        <dbReference type="Proteomes" id="UP000034001"/>
    </source>
</evidence>
<evidence type="ECO:0000313" key="55">
    <source>
        <dbReference type="EMBL" id="KKH80326.1"/>
    </source>
</evidence>
<evidence type="ECO:0000313" key="62">
    <source>
        <dbReference type="EMBL" id="QCR15379.1"/>
    </source>
</evidence>
<dbReference type="EMBL" id="JJPR01000133">
    <property type="protein sequence ID" value="KKG83946.1"/>
    <property type="molecule type" value="Genomic_DNA"/>
</dbReference>
<evidence type="ECO:0000313" key="107">
    <source>
        <dbReference type="Proteomes" id="UP000034733"/>
    </source>
</evidence>
<feature type="transmembrane region" description="Helical" evidence="5">
    <location>
        <begin position="249"/>
        <end position="271"/>
    </location>
</feature>
<dbReference type="Proteomes" id="UP000034950">
    <property type="component" value="Unassembled WGS sequence"/>
</dbReference>
<feature type="transmembrane region" description="Helical" evidence="5">
    <location>
        <begin position="146"/>
        <end position="165"/>
    </location>
</feature>
<evidence type="ECO:0000313" key="30">
    <source>
        <dbReference type="EMBL" id="KKG97882.1"/>
    </source>
</evidence>
<dbReference type="Proteomes" id="UP000034399">
    <property type="component" value="Unassembled WGS sequence"/>
</dbReference>
<evidence type="ECO:0000313" key="8">
    <source>
        <dbReference type="EMBL" id="KKG07049.1"/>
    </source>
</evidence>
<reference evidence="63 119" key="3">
    <citation type="journal article" date="2020" name="Environ. Microbiol. Rep.">
        <title>Redox cycling of Fe(II) and Fe(III) in magnetite accelerates aceticlastic methanogenesis by Methanosarcina mazei.</title>
        <authorList>
            <person name="Wang H."/>
            <person name="Byrne J.M."/>
            <person name="Liu P."/>
            <person name="Liu J."/>
            <person name="Dong X."/>
            <person name="Lu Y."/>
        </authorList>
    </citation>
    <scope>NUCLEOTIDE SEQUENCE [LARGE SCALE GENOMIC DNA]</scope>
    <source>
        <strain evidence="63">Zm-15</strain>
        <strain evidence="119">zm-15</strain>
    </source>
</reference>
<evidence type="ECO:0000313" key="21">
    <source>
        <dbReference type="EMBL" id="KKG64517.1"/>
    </source>
</evidence>
<dbReference type="Proteomes" id="UP000034152">
    <property type="component" value="Unassembled WGS sequence"/>
</dbReference>
<evidence type="ECO:0000313" key="7">
    <source>
        <dbReference type="EMBL" id="KKG04867.1"/>
    </source>
</evidence>
<dbReference type="Proteomes" id="UP000034298">
    <property type="component" value="Unassembled WGS sequence"/>
</dbReference>
<evidence type="ECO:0000313" key="61">
    <source>
        <dbReference type="EMBL" id="KKI06375.1"/>
    </source>
</evidence>
<evidence type="ECO:0000313" key="49">
    <source>
        <dbReference type="EMBL" id="KKH61458.1"/>
    </source>
</evidence>
<dbReference type="PATRIC" id="fig|2209.39.peg.3868"/>
<evidence type="ECO:0000313" key="113">
    <source>
        <dbReference type="Proteomes" id="UP000034921"/>
    </source>
</evidence>
<dbReference type="EMBL" id="JJQM01000095">
    <property type="protein sequence ID" value="KKH54506.1"/>
    <property type="molecule type" value="Genomic_DNA"/>
</dbReference>
<dbReference type="EMBL" id="JJQE01000020">
    <property type="protein sequence ID" value="KKH32069.1"/>
    <property type="molecule type" value="Genomic_DNA"/>
</dbReference>
<evidence type="ECO:0000313" key="45">
    <source>
        <dbReference type="EMBL" id="KKH50365.1"/>
    </source>
</evidence>
<evidence type="ECO:0000313" key="89">
    <source>
        <dbReference type="Proteomes" id="UP000034298"/>
    </source>
</evidence>
<dbReference type="EMBL" id="JJPA01000266">
    <property type="protein sequence ID" value="KKG25647.1"/>
    <property type="molecule type" value="Genomic_DNA"/>
</dbReference>
<evidence type="ECO:0000313" key="114">
    <source>
        <dbReference type="Proteomes" id="UP000034925"/>
    </source>
</evidence>
<evidence type="ECO:0000313" key="52">
    <source>
        <dbReference type="EMBL" id="KKH71043.1"/>
    </source>
</evidence>
<dbReference type="Proteomes" id="UP000034577">
    <property type="component" value="Unassembled WGS sequence"/>
</dbReference>
<evidence type="ECO:0000313" key="47">
    <source>
        <dbReference type="EMBL" id="KKH54506.1"/>
    </source>
</evidence>
<comment type="subcellular location">
    <subcellularLocation>
        <location evidence="1">Membrane</location>
        <topology evidence="1">Multi-pass membrane protein</topology>
    </subcellularLocation>
</comment>
<protein>
    <submittedName>
        <fullName evidence="62">Flippase</fullName>
    </submittedName>
    <submittedName>
        <fullName evidence="55">Transporter</fullName>
    </submittedName>
</protein>
<evidence type="ECO:0000313" key="59">
    <source>
        <dbReference type="EMBL" id="KKI00194.1"/>
    </source>
</evidence>
<evidence type="ECO:0000313" key="82">
    <source>
        <dbReference type="Proteomes" id="UP000034195"/>
    </source>
</evidence>
<dbReference type="GO" id="GO:0016020">
    <property type="term" value="C:membrane"/>
    <property type="evidence" value="ECO:0007669"/>
    <property type="project" value="UniProtKB-SubCell"/>
</dbReference>
<evidence type="ECO:0000313" key="80">
    <source>
        <dbReference type="Proteomes" id="UP000034152"/>
    </source>
</evidence>
<evidence type="ECO:0000256" key="3">
    <source>
        <dbReference type="ARBA" id="ARBA00022989"/>
    </source>
</evidence>
<evidence type="ECO:0000313" key="105">
    <source>
        <dbReference type="Proteomes" id="UP000034672"/>
    </source>
</evidence>
<dbReference type="Proteomes" id="UP000034937">
    <property type="component" value="Unassembled WGS sequence"/>
</dbReference>
<evidence type="ECO:0000313" key="13">
    <source>
        <dbReference type="EMBL" id="KKG39455.1"/>
    </source>
</evidence>
<dbReference type="EMBL" id="JJPJ01000035">
    <property type="protein sequence ID" value="KKG64517.1"/>
    <property type="molecule type" value="Genomic_DNA"/>
</dbReference>
<evidence type="ECO:0000313" key="81">
    <source>
        <dbReference type="Proteomes" id="UP000034188"/>
    </source>
</evidence>
<evidence type="ECO:0000256" key="1">
    <source>
        <dbReference type="ARBA" id="ARBA00004141"/>
    </source>
</evidence>
<evidence type="ECO:0000256" key="4">
    <source>
        <dbReference type="ARBA" id="ARBA00023136"/>
    </source>
</evidence>
<dbReference type="InterPro" id="IPR052556">
    <property type="entry name" value="PolySynth_Transporter"/>
</dbReference>
<evidence type="ECO:0000313" key="77">
    <source>
        <dbReference type="Proteomes" id="UP000034074"/>
    </source>
</evidence>
<evidence type="ECO:0000313" key="9">
    <source>
        <dbReference type="EMBL" id="KKG12093.1"/>
    </source>
</evidence>
<evidence type="ECO:0000313" key="37">
    <source>
        <dbReference type="EMBL" id="KKH19201.1"/>
    </source>
</evidence>
<dbReference type="Proteomes" id="UP000034151">
    <property type="component" value="Unassembled WGS sequence"/>
</dbReference>
<dbReference type="Proteomes" id="UP000034872">
    <property type="component" value="Unassembled WGS sequence"/>
</dbReference>
<evidence type="ECO:0000313" key="16">
    <source>
        <dbReference type="EMBL" id="KKG47533.1"/>
    </source>
</evidence>
<dbReference type="EMBL" id="JJOS01000002">
    <property type="protein sequence ID" value="KKG07049.1"/>
    <property type="molecule type" value="Genomic_DNA"/>
</dbReference>
<dbReference type="EMBL" id="JJQH01000059">
    <property type="protein sequence ID" value="KKH42428.1"/>
    <property type="molecule type" value="Genomic_DNA"/>
</dbReference>
<dbReference type="EMBL" id="JJQF01000115">
    <property type="protein sequence ID" value="KKH28241.1"/>
    <property type="molecule type" value="Genomic_DNA"/>
</dbReference>
<dbReference type="EMBL" id="JJPB01000064">
    <property type="protein sequence ID" value="KKG32288.1"/>
    <property type="molecule type" value="Genomic_DNA"/>
</dbReference>
<evidence type="ECO:0000313" key="38">
    <source>
        <dbReference type="EMBL" id="KKH24646.1"/>
    </source>
</evidence>
<dbReference type="EMBL" id="JJQX01000242">
    <property type="protein sequence ID" value="KKH88467.1"/>
    <property type="molecule type" value="Genomic_DNA"/>
</dbReference>
<dbReference type="EMBL" id="JJQB01000102">
    <property type="protein sequence ID" value="KKH18128.1"/>
    <property type="molecule type" value="Genomic_DNA"/>
</dbReference>
<dbReference type="EMBL" id="JJPI01000060">
    <property type="protein sequence ID" value="KKG55170.1"/>
    <property type="molecule type" value="Genomic_DNA"/>
</dbReference>
<dbReference type="EMBL" id="JJPX01000078">
    <property type="protein sequence ID" value="KKH10528.1"/>
    <property type="molecule type" value="Genomic_DNA"/>
</dbReference>
<dbReference type="Proteomes" id="UP000034232">
    <property type="component" value="Unassembled WGS sequence"/>
</dbReference>
<dbReference type="Proteomes" id="UP000034142">
    <property type="component" value="Unassembled WGS sequence"/>
</dbReference>
<dbReference type="EMBL" id="JJPY01000034">
    <property type="protein sequence ID" value="KKH10672.1"/>
    <property type="molecule type" value="Genomic_DNA"/>
</dbReference>
<evidence type="ECO:0000313" key="70">
    <source>
        <dbReference type="Proteomes" id="UP000033933"/>
    </source>
</evidence>
<dbReference type="EMBL" id="JJPD01000093">
    <property type="protein sequence ID" value="KKG41542.1"/>
    <property type="molecule type" value="Genomic_DNA"/>
</dbReference>
<dbReference type="Proteomes" id="UP000034253">
    <property type="component" value="Unassembled WGS sequence"/>
</dbReference>
<dbReference type="Proteomes" id="UP000034758">
    <property type="component" value="Unassembled WGS sequence"/>
</dbReference>
<dbReference type="Proteomes" id="UP000034944">
    <property type="component" value="Unassembled WGS sequence"/>
</dbReference>
<evidence type="ECO:0000313" key="108">
    <source>
        <dbReference type="Proteomes" id="UP000034758"/>
    </source>
</evidence>
<evidence type="ECO:0000313" key="35">
    <source>
        <dbReference type="EMBL" id="KKH10672.1"/>
    </source>
</evidence>
<keyword evidence="100" id="KW-1185">Reference proteome</keyword>
<dbReference type="EMBL" id="CP029709">
    <property type="protein sequence ID" value="QCR15379.1"/>
    <property type="molecule type" value="Genomic_DNA"/>
</dbReference>
<evidence type="ECO:0000313" key="28">
    <source>
        <dbReference type="EMBL" id="KKG88751.1"/>
    </source>
</evidence>
<dbReference type="Proteomes" id="UP000034279">
    <property type="component" value="Unassembled WGS sequence"/>
</dbReference>
<name>A0A0F8TMS8_METMZ</name>
<dbReference type="GeneID" id="24851120"/>
<dbReference type="EMBL" id="JJOU01000145">
    <property type="protein sequence ID" value="KKG12093.1"/>
    <property type="molecule type" value="Genomic_DNA"/>
</dbReference>
<dbReference type="Proteomes" id="UP000034040">
    <property type="component" value="Unassembled WGS sequence"/>
</dbReference>
<accession>A0A0F8TMS8</accession>
<dbReference type="EMBL" id="JJQD01000105">
    <property type="protein sequence ID" value="KKH28068.1"/>
    <property type="molecule type" value="Genomic_DNA"/>
</dbReference>
<dbReference type="Proteomes" id="UP000033864">
    <property type="component" value="Unassembled WGS sequence"/>
</dbReference>
<evidence type="ECO:0000313" key="104">
    <source>
        <dbReference type="Proteomes" id="UP000034668"/>
    </source>
</evidence>
<dbReference type="EMBL" id="JJPV01000037">
    <property type="protein sequence ID" value="KKH01914.1"/>
    <property type="molecule type" value="Genomic_DNA"/>
</dbReference>
<evidence type="ECO:0000313" key="116">
    <source>
        <dbReference type="Proteomes" id="UP000034944"/>
    </source>
</evidence>
<dbReference type="Pfam" id="PF01943">
    <property type="entry name" value="Polysacc_synt"/>
    <property type="match status" value="1"/>
</dbReference>
<dbReference type="CDD" id="cd13128">
    <property type="entry name" value="MATE_Wzx_like"/>
    <property type="match status" value="1"/>
</dbReference>
<evidence type="ECO:0000313" key="76">
    <source>
        <dbReference type="Proteomes" id="UP000034064"/>
    </source>
</evidence>
<evidence type="ECO:0000313" key="24">
    <source>
        <dbReference type="EMBL" id="KKG76622.1"/>
    </source>
</evidence>
<dbReference type="EMBL" id="JJPH01000141">
    <property type="protein sequence ID" value="KKG47533.1"/>
    <property type="molecule type" value="Genomic_DNA"/>
</dbReference>
<feature type="transmembrane region" description="Helical" evidence="5">
    <location>
        <begin position="12"/>
        <end position="32"/>
    </location>
</feature>
<dbReference type="EMBL" id="JJOT01000058">
    <property type="protein sequence ID" value="KKG02818.1"/>
    <property type="molecule type" value="Genomic_DNA"/>
</dbReference>
<dbReference type="GeneID" id="44087023"/>
<evidence type="ECO:0000313" key="34">
    <source>
        <dbReference type="EMBL" id="KKH10528.1"/>
    </source>
</evidence>
<dbReference type="Proteomes" id="UP000034468">
    <property type="component" value="Unassembled WGS sequence"/>
</dbReference>
<evidence type="ECO:0000313" key="93">
    <source>
        <dbReference type="Proteomes" id="UP000034409"/>
    </source>
</evidence>
<dbReference type="Proteomes" id="UP000033814">
    <property type="component" value="Unassembled WGS sequence"/>
</dbReference>
<organism evidence="55 64">
    <name type="scientific">Methanosarcina mazei</name>
    <name type="common">Methanosarcina frisia</name>
    <dbReference type="NCBI Taxonomy" id="2209"/>
    <lineage>
        <taxon>Archaea</taxon>
        <taxon>Methanobacteriati</taxon>
        <taxon>Methanobacteriota</taxon>
        <taxon>Stenosarchaea group</taxon>
        <taxon>Methanomicrobia</taxon>
        <taxon>Methanosarcinales</taxon>
        <taxon>Methanosarcinaceae</taxon>
        <taxon>Methanosarcina</taxon>
    </lineage>
</organism>
<evidence type="ECO:0000313" key="106">
    <source>
        <dbReference type="Proteomes" id="UP000034692"/>
    </source>
</evidence>
<dbReference type="EMBL" id="JJQO01000049">
    <property type="protein sequence ID" value="KKH68802.1"/>
    <property type="molecule type" value="Genomic_DNA"/>
</dbReference>
<dbReference type="Proteomes" id="UP000033889">
    <property type="component" value="Unassembled WGS sequence"/>
</dbReference>
<dbReference type="Proteomes" id="UP000034921">
    <property type="component" value="Unassembled WGS sequence"/>
</dbReference>
<dbReference type="Proteomes" id="UP000034842">
    <property type="component" value="Unassembled WGS sequence"/>
</dbReference>
<evidence type="ECO:0000313" key="64">
    <source>
        <dbReference type="Proteomes" id="UP000033814"/>
    </source>
</evidence>
<dbReference type="EMBL" id="JJPW01000100">
    <property type="protein sequence ID" value="KKG97882.1"/>
    <property type="molecule type" value="Genomic_DNA"/>
</dbReference>
<evidence type="ECO:0000313" key="20">
    <source>
        <dbReference type="EMBL" id="KKG63815.1"/>
    </source>
</evidence>
<dbReference type="EMBL" id="JJPT01000137">
    <property type="protein sequence ID" value="KKG88751.1"/>
    <property type="molecule type" value="Genomic_DNA"/>
</dbReference>
<evidence type="ECO:0000313" key="73">
    <source>
        <dbReference type="Proteomes" id="UP000034021"/>
    </source>
</evidence>
<evidence type="ECO:0000313" key="46">
    <source>
        <dbReference type="EMBL" id="KKH52753.1"/>
    </source>
</evidence>
<evidence type="ECO:0000313" key="94">
    <source>
        <dbReference type="Proteomes" id="UP000034424"/>
    </source>
</evidence>
<feature type="transmembrane region" description="Helical" evidence="5">
    <location>
        <begin position="438"/>
        <end position="459"/>
    </location>
</feature>
<evidence type="ECO:0000313" key="91">
    <source>
        <dbReference type="Proteomes" id="UP000034387"/>
    </source>
</evidence>
<dbReference type="Proteomes" id="UP000034338">
    <property type="component" value="Unassembled WGS sequence"/>
</dbReference>
<dbReference type="Proteomes" id="UP000034064">
    <property type="component" value="Unassembled WGS sequence"/>
</dbReference>
<dbReference type="Proteomes" id="UP000034195">
    <property type="component" value="Unassembled WGS sequence"/>
</dbReference>
<dbReference type="Proteomes" id="UP000033885">
    <property type="component" value="Unassembled WGS sequence"/>
</dbReference>
<evidence type="ECO:0000313" key="78">
    <source>
        <dbReference type="Proteomes" id="UP000034142"/>
    </source>
</evidence>
<dbReference type="EMBL" id="JJPC01000045">
    <property type="protein sequence ID" value="KKG36248.1"/>
    <property type="molecule type" value="Genomic_DNA"/>
</dbReference>
<evidence type="ECO:0000313" key="101">
    <source>
        <dbReference type="Proteomes" id="UP000034597"/>
    </source>
</evidence>
<dbReference type="EMBL" id="JJRB01000118">
    <property type="protein sequence ID" value="KKI01646.1"/>
    <property type="molecule type" value="Genomic_DNA"/>
</dbReference>
<dbReference type="Proteomes" id="UP000034021">
    <property type="component" value="Unassembled WGS sequence"/>
</dbReference>
<evidence type="ECO:0000313" key="42">
    <source>
        <dbReference type="EMBL" id="KKH39336.1"/>
    </source>
</evidence>
<dbReference type="EMBL" id="JJOR01000073">
    <property type="protein sequence ID" value="KKG04867.1"/>
    <property type="molecule type" value="Genomic_DNA"/>
</dbReference>
<evidence type="ECO:0000313" key="22">
    <source>
        <dbReference type="EMBL" id="KKG70203.1"/>
    </source>
</evidence>
<feature type="transmembrane region" description="Helical" evidence="5">
    <location>
        <begin position="414"/>
        <end position="432"/>
    </location>
</feature>
<evidence type="ECO:0000313" key="95">
    <source>
        <dbReference type="Proteomes" id="UP000034450"/>
    </source>
</evidence>
<dbReference type="EMBL" id="CP042908">
    <property type="protein sequence ID" value="QIB90963.1"/>
    <property type="molecule type" value="Genomic_DNA"/>
</dbReference>
<dbReference type="Proteomes" id="UP000034424">
    <property type="component" value="Unassembled WGS sequence"/>
</dbReference>
<evidence type="ECO:0000313" key="71">
    <source>
        <dbReference type="Proteomes" id="UP000033987"/>
    </source>
</evidence>
<feature type="transmembrane region" description="Helical" evidence="5">
    <location>
        <begin position="380"/>
        <end position="402"/>
    </location>
</feature>
<dbReference type="Proteomes" id="UP000033878">
    <property type="component" value="Unassembled WGS sequence"/>
</dbReference>
<evidence type="ECO:0000313" key="66">
    <source>
        <dbReference type="Proteomes" id="UP000033864"/>
    </source>
</evidence>
<dbReference type="EMBL" id="JJQR01000136">
    <property type="protein sequence ID" value="KKH72289.1"/>
    <property type="molecule type" value="Genomic_DNA"/>
</dbReference>
<evidence type="ECO:0000313" key="83">
    <source>
        <dbReference type="Proteomes" id="UP000034227"/>
    </source>
</evidence>
<dbReference type="EMBL" id="JJQV01000138">
    <property type="protein sequence ID" value="KKH80326.1"/>
    <property type="molecule type" value="Genomic_DNA"/>
</dbReference>
<evidence type="ECO:0000313" key="32">
    <source>
        <dbReference type="EMBL" id="KKH03089.1"/>
    </source>
</evidence>
<evidence type="ECO:0000313" key="90">
    <source>
        <dbReference type="Proteomes" id="UP000034338"/>
    </source>
</evidence>
<dbReference type="EMBL" id="JJQA01000030">
    <property type="protein sequence ID" value="KKH19201.1"/>
    <property type="molecule type" value="Genomic_DNA"/>
</dbReference>
<dbReference type="EMBL" id="JJPU01000006">
    <property type="protein sequence ID" value="KKH03089.1"/>
    <property type="molecule type" value="Genomic_DNA"/>
</dbReference>
<evidence type="ECO:0000313" key="84">
    <source>
        <dbReference type="Proteomes" id="UP000034232"/>
    </source>
</evidence>
<evidence type="ECO:0000313" key="92">
    <source>
        <dbReference type="Proteomes" id="UP000034399"/>
    </source>
</evidence>
<sequence length="481" mass="52890">MQTVKYLARNSGFLFLNGIATNILSFFAMLYIARHLGPEDYGIFSFAFAFIYFFSFIPDMGVHQILVREAAKEPGKAGKLIGNGTIIKFFLSFVAIILAFILINLIGFPSSTKNALYIASLGLLISGTGAYGIIYEAKLRMEYSLLFNLVSRVCLLLFVFLAVAINSTLNTFIFASVSATFVHNLLMVLFSKKLVKVSFNPDITLIKQLLREAIPIAIASVFTVVYFKIDVLMLSFLRGDAEVGFYSAAYRLTDALVFLPSAFTTSTFPLMSRYFKDSFNSFSFAYARTFKYLFASGLLIAVLVTFASEKIILIFYGPEYQNSVIALQILIWATAITFISVLISSTCVSSGNQQIISKTAILAALLNVSLNLILIPSTGYIGAAVATVLSVLGSMVFGLIWVHKNLLHENPLKGTISPIIGAGVVSLFIILLEPYADIMFLSAVSVPLFAAVLYTTGWIDSDDKTIFLKLFPASRLNSKKF</sequence>
<evidence type="ECO:0000313" key="74">
    <source>
        <dbReference type="Proteomes" id="UP000034040"/>
    </source>
</evidence>
<dbReference type="Proteomes" id="UP000033933">
    <property type="component" value="Unassembled WGS sequence"/>
</dbReference>
<dbReference type="Proteomes" id="UP000034667">
    <property type="component" value="Unassembled WGS sequence"/>
</dbReference>
<evidence type="ECO:0000313" key="41">
    <source>
        <dbReference type="EMBL" id="KKH32069.1"/>
    </source>
</evidence>
<dbReference type="EMBL" id="JJQK01000094">
    <property type="protein sequence ID" value="KKH52753.1"/>
    <property type="molecule type" value="Genomic_DNA"/>
</dbReference>
<evidence type="ECO:0000313" key="67">
    <source>
        <dbReference type="Proteomes" id="UP000033878"/>
    </source>
</evidence>
<evidence type="ECO:0000313" key="10">
    <source>
        <dbReference type="EMBL" id="KKG25647.1"/>
    </source>
</evidence>
<dbReference type="EMBL" id="JJRA01000014">
    <property type="protein sequence ID" value="KKI06375.1"/>
    <property type="molecule type" value="Genomic_DNA"/>
</dbReference>
<dbReference type="EMBL" id="JJPS01000072">
    <property type="protein sequence ID" value="KKG91564.1"/>
    <property type="molecule type" value="Genomic_DNA"/>
</dbReference>
<dbReference type="EMBL" id="JJQW01000054">
    <property type="protein sequence ID" value="KKH88741.1"/>
    <property type="molecule type" value="Genomic_DNA"/>
</dbReference>
<feature type="transmembrane region" description="Helical" evidence="5">
    <location>
        <begin position="44"/>
        <end position="66"/>
    </location>
</feature>
<keyword evidence="4 5" id="KW-0472">Membrane</keyword>
<evidence type="ECO:0000313" key="96">
    <source>
        <dbReference type="Proteomes" id="UP000034468"/>
    </source>
</evidence>
<dbReference type="Proteomes" id="UP000034387">
    <property type="component" value="Unassembled WGS sequence"/>
</dbReference>
<dbReference type="EMBL" id="JJQU01000121">
    <property type="protein sequence ID" value="KKH85587.1"/>
    <property type="molecule type" value="Genomic_DNA"/>
</dbReference>
<dbReference type="Proteomes" id="UP000034817">
    <property type="component" value="Unassembled WGS sequence"/>
</dbReference>
<evidence type="ECO:0000313" key="31">
    <source>
        <dbReference type="EMBL" id="KKH01914.1"/>
    </source>
</evidence>
<evidence type="ECO:0000313" key="87">
    <source>
        <dbReference type="Proteomes" id="UP000034259"/>
    </source>
</evidence>
<evidence type="ECO:0000313" key="117">
    <source>
        <dbReference type="Proteomes" id="UP000034950"/>
    </source>
</evidence>
<evidence type="ECO:0000313" key="63">
    <source>
        <dbReference type="EMBL" id="QIB90963.1"/>
    </source>
</evidence>
<evidence type="ECO:0000313" key="109">
    <source>
        <dbReference type="Proteomes" id="UP000034817"/>
    </source>
</evidence>
<dbReference type="PANTHER" id="PTHR43424">
    <property type="entry name" value="LOCUS PUTATIVE PROTEIN 1-RELATED"/>
    <property type="match status" value="1"/>
</dbReference>
<evidence type="ECO:0000313" key="58">
    <source>
        <dbReference type="EMBL" id="KKH88741.1"/>
    </source>
</evidence>
<proteinExistence type="predicted"/>
<feature type="transmembrane region" description="Helical" evidence="5">
    <location>
        <begin position="355"/>
        <end position="374"/>
    </location>
</feature>
<evidence type="ECO:0000313" key="115">
    <source>
        <dbReference type="Proteomes" id="UP000034937"/>
    </source>
</evidence>
<dbReference type="RefSeq" id="WP_048036564.1">
    <property type="nucleotide sequence ID" value="NZ_CP029709.1"/>
</dbReference>
<dbReference type="EMBL" id="JJPL01000109">
    <property type="protein sequence ID" value="KKG62611.1"/>
    <property type="molecule type" value="Genomic_DNA"/>
</dbReference>
<evidence type="ECO:0000313" key="57">
    <source>
        <dbReference type="EMBL" id="KKH88467.1"/>
    </source>
</evidence>
<dbReference type="Proteomes" id="UP000034578">
    <property type="component" value="Unassembled WGS sequence"/>
</dbReference>
<dbReference type="Proteomes" id="UP000034547">
    <property type="component" value="Unassembled WGS sequence"/>
</dbReference>
<dbReference type="Proteomes" id="UP000034733">
    <property type="component" value="Unassembled WGS sequence"/>
</dbReference>
<evidence type="ECO:0000313" key="119">
    <source>
        <dbReference type="Proteomes" id="UP000467371"/>
    </source>
</evidence>
<evidence type="ECO:0000313" key="39">
    <source>
        <dbReference type="EMBL" id="KKH28068.1"/>
    </source>
</evidence>
<dbReference type="Proteomes" id="UP000034657">
    <property type="component" value="Unassembled WGS sequence"/>
</dbReference>
<reference evidence="64 65" key="1">
    <citation type="journal article" date="2015" name="ISME J.">
        <title>Genomic and phenotypic differentiation among Methanosarcina mazei populations from Columbia River sediment.</title>
        <authorList>
            <person name="Youngblut N.D."/>
            <person name="Wirth J.S."/>
            <person name="Henriksen J.R."/>
            <person name="Smith M."/>
            <person name="Simon H."/>
            <person name="Metcalf W.W."/>
            <person name="Whitaker R.J."/>
        </authorList>
    </citation>
    <scope>NUCLEOTIDE SEQUENCE [LARGE SCALE GENOMIC DNA]</scope>
    <source>
        <strain evidence="37 76">1.F.A.1A.3</strain>
        <strain evidence="36 107">1.F.A.1B.3</strain>
        <strain evidence="38 71">1.F.A.1B.4</strain>
        <strain evidence="39 83">1.F.A.2.8</strain>
        <strain evidence="41 113">1.F.M.0.5</strain>
        <strain evidence="40 90">1.H.A.0.1</strain>
        <strain evidence="43 108">1.H.A.1A.1</strain>
        <strain evidence="44 73">1.H.A.1A.3</strain>
        <strain evidence="42 105">1.H.A.1A.4</strain>
        <strain evidence="45 66">1.H.A.1A.6</strain>
        <strain evidence="46 87">1.H.A.2.1</strain>
        <strain evidence="47 84">1.H.A.2.3</strain>
        <strain evidence="48 95">1.H.A.2.6</strain>
        <strain evidence="51 106">1.H.A.2.7</strain>
        <strain evidence="49">1.H.A.2.8</strain>
        <strain evidence="50 70">1.H.M.0.1</strain>
        <strain evidence="53 114">1.H.M.1A.1</strain>
        <strain evidence="52 74">1.H.M.1A.2</strain>
        <strain evidence="54 111">1.H.M.1A.3</strain>
        <strain evidence="56 80">1.H.M.2.1</strain>
        <strain evidence="55 64">1.H.M.2.2</strain>
        <strain evidence="58 115">1.H.M.2.3</strain>
        <strain evidence="57 104">1.H.M.2.4</strain>
        <strain evidence="59 112">1.H.T.2.1</strain>
        <strain evidence="61 68">1.H.T.2.3</strain>
        <strain evidence="60 97">1.H.T.2.5</strain>
        <strain evidence="7 78">2.F.A.2.3</strain>
        <strain evidence="8 100">2.F.A.2.4</strain>
        <strain evidence="6 101">2.F.T.0.2</strain>
        <strain evidence="9 75">2.F.T.2.6</strain>
        <strain evidence="10 92">3.F.A.1A.1</strain>
        <strain evidence="11 67">3.F.A.1A.3</strain>
        <strain evidence="12 89">3.F.A.1B.1</strain>
        <strain evidence="14 99">3.F.A.2.12</strain>
        <strain evidence="15 103">3.F.A.2.3</strain>
        <strain evidence="13 79">3.F.A.2.5</strain>
        <strain evidence="18 82">3.F.A.2.6</strain>
        <strain evidence="16 85">3.F.A.2.7</strain>
        <strain evidence="17 81">3.F.T.1A.1</strain>
        <strain evidence="21 88">3.F.T.1A.2</strain>
        <strain evidence="20 98">3.F.T.1A.4</strain>
        <strain evidence="19 94">3.F.T.2.1</strain>
        <strain evidence="24">3.H.A.1A.1</strain>
        <strain evidence="23 77">3.H.A.1A.2</strain>
        <strain evidence="22 72">3.H.A.2.1</strain>
        <strain evidence="25 109">3.H.A.2.4</strain>
        <strain evidence="26 69">3.H.A.2.5</strain>
        <strain evidence="27 117">3.H.A.2.6</strain>
        <strain evidence="29 93">3.H.A.2.8</strain>
        <strain evidence="28 102">3.H.M.1A.1</strain>
        <strain evidence="32 96">3.H.M.1B.1</strain>
        <strain evidence="31 65">3.H.M.1B.2</strain>
        <strain evidence="30 86">3.H.M.1B.5</strain>
        <strain evidence="34 91">3.H.M.2.7</strain>
        <strain evidence="35 110">3.H.T.1A.1</strain>
        <strain evidence="33 116">3.H.T.1A.2</strain>
    </source>
</reference>
<dbReference type="Proteomes" id="UP000467371">
    <property type="component" value="Chromosome"/>
</dbReference>
<dbReference type="EMBL" id="JJPM01000116">
    <property type="protein sequence ID" value="KKG76622.1"/>
    <property type="molecule type" value="Genomic_DNA"/>
</dbReference>
<evidence type="ECO:0000313" key="51">
    <source>
        <dbReference type="EMBL" id="KKH68802.1"/>
    </source>
</evidence>
<dbReference type="Proteomes" id="UP000034925">
    <property type="component" value="Unassembled WGS sequence"/>
</dbReference>
<dbReference type="EMBL" id="JJPQ01000104">
    <property type="protein sequence ID" value="KKG80817.1"/>
    <property type="molecule type" value="Genomic_DNA"/>
</dbReference>
<feature type="transmembrane region" description="Helical" evidence="5">
    <location>
        <begin position="114"/>
        <end position="134"/>
    </location>
</feature>
<dbReference type="AlphaFoldDB" id="A0A0F8TMS8"/>
<evidence type="ECO:0000313" key="6">
    <source>
        <dbReference type="EMBL" id="KKG02818.1"/>
    </source>
</evidence>
<evidence type="ECO:0000313" key="17">
    <source>
        <dbReference type="EMBL" id="KKG55170.1"/>
    </source>
</evidence>
<dbReference type="EMBL" id="JJPN01000043">
    <property type="protein sequence ID" value="KKG73933.1"/>
    <property type="molecule type" value="Genomic_DNA"/>
</dbReference>
<dbReference type="Proteomes" id="UP000034668">
    <property type="component" value="Unassembled WGS sequence"/>
</dbReference>
<feature type="transmembrane region" description="Helical" evidence="5">
    <location>
        <begin position="171"/>
        <end position="189"/>
    </location>
</feature>
<evidence type="ECO:0000313" key="53">
    <source>
        <dbReference type="EMBL" id="KKH72289.1"/>
    </source>
</evidence>
<dbReference type="Proteomes" id="UP000034047">
    <property type="component" value="Unassembled WGS sequence"/>
</dbReference>
<dbReference type="EMBL" id="JJPO01000137">
    <property type="protein sequence ID" value="KKG70203.1"/>
    <property type="molecule type" value="Genomic_DNA"/>
</dbReference>
<evidence type="ECO:0000313" key="102">
    <source>
        <dbReference type="Proteomes" id="UP000034657"/>
    </source>
</evidence>
<evidence type="ECO:0000313" key="111">
    <source>
        <dbReference type="Proteomes" id="UP000034842"/>
    </source>
</evidence>
<dbReference type="Proteomes" id="UP000034074">
    <property type="component" value="Unassembled WGS sequence"/>
</dbReference>
<evidence type="ECO:0000313" key="25">
    <source>
        <dbReference type="EMBL" id="KKG77450.1"/>
    </source>
</evidence>
<evidence type="ECO:0000313" key="112">
    <source>
        <dbReference type="Proteomes" id="UP000034872"/>
    </source>
</evidence>
<dbReference type="EMBL" id="JJQI01000065">
    <property type="protein sequence ID" value="KKH39336.1"/>
    <property type="molecule type" value="Genomic_DNA"/>
</dbReference>
<dbReference type="EMBL" id="JJQC01000021">
    <property type="protein sequence ID" value="KKH24646.1"/>
    <property type="molecule type" value="Genomic_DNA"/>
</dbReference>
<evidence type="ECO:0000313" key="48">
    <source>
        <dbReference type="EMBL" id="KKH58384.1"/>
    </source>
</evidence>
<evidence type="ECO:0000313" key="18">
    <source>
        <dbReference type="EMBL" id="KKG55425.1"/>
    </source>
</evidence>